<name>A0A212A6Q5_9RHOB</name>
<protein>
    <submittedName>
        <fullName evidence="2">Uncharacterized protein</fullName>
    </submittedName>
</protein>
<keyword evidence="1" id="KW-0732">Signal</keyword>
<accession>A0A212A6Q5</accession>
<evidence type="ECO:0000313" key="2">
    <source>
        <dbReference type="EMBL" id="OWJ74591.1"/>
    </source>
</evidence>
<gene>
    <name evidence="2" type="ORF">CDV49_19275</name>
</gene>
<comment type="caution">
    <text evidence="2">The sequence shown here is derived from an EMBL/GenBank/DDBJ whole genome shotgun (WGS) entry which is preliminary data.</text>
</comment>
<sequence>MKRVLLLSAGLMLAPCAQASEHETCIAVADLALRAASAAEAGVSLPAFTESISGGEMAPQIAGIVMIAYGIYLLGDEAPRQIAWDIYSDCMGEDA</sequence>
<evidence type="ECO:0000313" key="3">
    <source>
        <dbReference type="Proteomes" id="UP000196878"/>
    </source>
</evidence>
<dbReference type="EMBL" id="NIPW01000058">
    <property type="protein sequence ID" value="OWJ74591.1"/>
    <property type="molecule type" value="Genomic_DNA"/>
</dbReference>
<proteinExistence type="predicted"/>
<dbReference type="RefSeq" id="WP_088216921.1">
    <property type="nucleotide sequence ID" value="NZ_NIPW01000058.1"/>
</dbReference>
<keyword evidence="3" id="KW-1185">Reference proteome</keyword>
<feature type="signal peptide" evidence="1">
    <location>
        <begin position="1"/>
        <end position="19"/>
    </location>
</feature>
<organism evidence="2 3">
    <name type="scientific">Haematobacter genomosp. 1</name>
    <dbReference type="NCBI Taxonomy" id="366618"/>
    <lineage>
        <taxon>Bacteria</taxon>
        <taxon>Pseudomonadati</taxon>
        <taxon>Pseudomonadota</taxon>
        <taxon>Alphaproteobacteria</taxon>
        <taxon>Rhodobacterales</taxon>
        <taxon>Paracoccaceae</taxon>
        <taxon>Haematobacter</taxon>
    </lineage>
</organism>
<dbReference type="OrthoDB" id="7884099at2"/>
<evidence type="ECO:0000256" key="1">
    <source>
        <dbReference type="SAM" id="SignalP"/>
    </source>
</evidence>
<reference evidence="2 3" key="1">
    <citation type="submission" date="2016-12" db="EMBL/GenBank/DDBJ databases">
        <title>Comparison of Traditional DNA-DNA Hybridization with In Silico Genomic Analysis.</title>
        <authorList>
            <person name="Nicholson A.C."/>
            <person name="Humrighouse B.W."/>
            <person name="Graziano J."/>
            <person name="Lasker B."/>
            <person name="Whitney A.M."/>
            <person name="Mcquiston J.R."/>
        </authorList>
    </citation>
    <scope>NUCLEOTIDE SEQUENCE [LARGE SCALE GENOMIC DNA]</scope>
    <source>
        <strain evidence="2 3">H2240</strain>
    </source>
</reference>
<dbReference type="AlphaFoldDB" id="A0A212A6Q5"/>
<feature type="chain" id="PRO_5012555526" evidence="1">
    <location>
        <begin position="20"/>
        <end position="95"/>
    </location>
</feature>
<dbReference type="Proteomes" id="UP000196878">
    <property type="component" value="Unassembled WGS sequence"/>
</dbReference>